<protein>
    <submittedName>
        <fullName evidence="1">Uncharacterized protein</fullName>
    </submittedName>
</protein>
<evidence type="ECO:0000313" key="2">
    <source>
        <dbReference type="Proteomes" id="UP000008555"/>
    </source>
</evidence>
<name>B5XHG3_COXBN</name>
<dbReference type="Proteomes" id="UP000008555">
    <property type="component" value="Chromosome"/>
</dbReference>
<organism evidence="1 2">
    <name type="scientific">Coxiella burnetii (strain Dugway 5J108-111)</name>
    <dbReference type="NCBI Taxonomy" id="434922"/>
    <lineage>
        <taxon>Bacteria</taxon>
        <taxon>Pseudomonadati</taxon>
        <taxon>Pseudomonadota</taxon>
        <taxon>Gammaproteobacteria</taxon>
        <taxon>Legionellales</taxon>
        <taxon>Coxiellaceae</taxon>
        <taxon>Coxiella</taxon>
    </lineage>
</organism>
<accession>B5XHG3</accession>
<evidence type="ECO:0000313" key="1">
    <source>
        <dbReference type="EMBL" id="ACI23183.1"/>
    </source>
</evidence>
<gene>
    <name evidence="1" type="ORF">CBUD_1553a</name>
</gene>
<reference evidence="1 2" key="1">
    <citation type="journal article" date="2009" name="Infect. Immun.">
        <title>Comparative genomics reveal extensive transposon-mediated genomic plasticity and diversity among potential effector proteins within the genus Coxiella.</title>
        <authorList>
            <person name="Beare P.A."/>
            <person name="Unsworth N."/>
            <person name="Andoh M."/>
            <person name="Voth D.E."/>
            <person name="Omsland A."/>
            <person name="Gilk S.D."/>
            <person name="Williams K.P."/>
            <person name="Sobral B.W."/>
            <person name="Kupko J.J.III."/>
            <person name="Porcella S.F."/>
            <person name="Samuel J.E."/>
            <person name="Heinzen R.A."/>
        </authorList>
    </citation>
    <scope>NUCLEOTIDE SEQUENCE [LARGE SCALE GENOMIC DNA]</scope>
    <source>
        <strain evidence="1 2">Dugway 5J108-111</strain>
    </source>
</reference>
<dbReference type="KEGG" id="cbd:CBUD_1553a"/>
<dbReference type="AlphaFoldDB" id="B5XHG3"/>
<dbReference type="HOGENOM" id="CLU_3403046_0_0_6"/>
<proteinExistence type="predicted"/>
<dbReference type="EMBL" id="CP000733">
    <property type="protein sequence ID" value="ACI23183.1"/>
    <property type="molecule type" value="Genomic_DNA"/>
</dbReference>
<sequence length="30" mass="3396">MYAGLNLIKACLTFVPKTARMAEVVKRNKE</sequence>